<evidence type="ECO:0000313" key="3">
    <source>
        <dbReference type="EMBL" id="QQQ41298.1"/>
    </source>
</evidence>
<name>A0ABD7C0D4_STEMA</name>
<reference evidence="3 4" key="1">
    <citation type="submission" date="2021-01" db="EMBL/GenBank/DDBJ databases">
        <title>Genome Characterization of a novel Stenotrophomonas isolate with high keratinase activity.</title>
        <authorList>
            <person name="Cao Z.-J."/>
        </authorList>
    </citation>
    <scope>NUCLEOTIDE SEQUENCE [LARGE SCALE GENOMIC DNA]</scope>
    <source>
        <strain evidence="3 4">DHHJ</strain>
    </source>
</reference>
<gene>
    <name evidence="3" type="ORF">JJL50_15235</name>
</gene>
<evidence type="ECO:0000256" key="1">
    <source>
        <dbReference type="ARBA" id="ARBA00004328"/>
    </source>
</evidence>
<protein>
    <recommendedName>
        <fullName evidence="5">Head fiber protein</fullName>
    </recommendedName>
</protein>
<comment type="subcellular location">
    <subcellularLocation>
        <location evidence="1">Virion</location>
    </subcellularLocation>
</comment>
<organism evidence="3 4">
    <name type="scientific">Stenotrophomonas maltophilia</name>
    <name type="common">Pseudomonas maltophilia</name>
    <name type="synonym">Xanthomonas maltophilia</name>
    <dbReference type="NCBI Taxonomy" id="40324"/>
    <lineage>
        <taxon>Bacteria</taxon>
        <taxon>Pseudomonadati</taxon>
        <taxon>Pseudomonadota</taxon>
        <taxon>Gammaproteobacteria</taxon>
        <taxon>Lysobacterales</taxon>
        <taxon>Lysobacteraceae</taxon>
        <taxon>Stenotrophomonas</taxon>
        <taxon>Stenotrophomonas maltophilia group</taxon>
    </lineage>
</organism>
<dbReference type="RefSeq" id="WP_201116958.1">
    <property type="nucleotide sequence ID" value="NZ_CP067993.1"/>
</dbReference>
<evidence type="ECO:0000256" key="2">
    <source>
        <dbReference type="ARBA" id="ARBA00022581"/>
    </source>
</evidence>
<dbReference type="InterPro" id="IPR022741">
    <property type="entry name" value="Phage_B103_Gp8"/>
</dbReference>
<keyword evidence="2" id="KW-0945">Host-virus interaction</keyword>
<sequence>MALDDYTILVSDTPEGLAAKVKAAAAAGLLPFGSIAVDVSQKHFAQAMVKGDVAGGGGGGTLPITADNITDASSVGKQVLTAADQAAARTAIGAGTGSSNLAIGATATTAAAGNHTHAAATTAAAGLMSGADKAKLDGIAANANAYSLPAAGVAIGGVKQGVAVADPTSETDVVAQVKALMASLRASGALAT</sequence>
<dbReference type="Pfam" id="PF11133">
    <property type="entry name" value="Phage_head_fibr"/>
    <property type="match status" value="1"/>
</dbReference>
<proteinExistence type="predicted"/>
<dbReference type="EMBL" id="CP067993">
    <property type="protein sequence ID" value="QQQ41298.1"/>
    <property type="molecule type" value="Genomic_DNA"/>
</dbReference>
<evidence type="ECO:0008006" key="5">
    <source>
        <dbReference type="Google" id="ProtNLM"/>
    </source>
</evidence>
<dbReference type="AlphaFoldDB" id="A0ABD7C0D4"/>
<dbReference type="Proteomes" id="UP000596095">
    <property type="component" value="Chromosome"/>
</dbReference>
<dbReference type="Gene3D" id="6.10.140.1630">
    <property type="match status" value="1"/>
</dbReference>
<accession>A0ABD7C0D4</accession>
<evidence type="ECO:0000313" key="4">
    <source>
        <dbReference type="Proteomes" id="UP000596095"/>
    </source>
</evidence>